<keyword evidence="1" id="KW-0732">Signal</keyword>
<gene>
    <name evidence="2" type="ORF">KP509_02G082800</name>
</gene>
<keyword evidence="3" id="KW-1185">Reference proteome</keyword>
<evidence type="ECO:0000256" key="1">
    <source>
        <dbReference type="SAM" id="SignalP"/>
    </source>
</evidence>
<feature type="signal peptide" evidence="1">
    <location>
        <begin position="1"/>
        <end position="24"/>
    </location>
</feature>
<proteinExistence type="predicted"/>
<evidence type="ECO:0000313" key="3">
    <source>
        <dbReference type="Proteomes" id="UP000825935"/>
    </source>
</evidence>
<dbReference type="OMA" id="QVTCPYF"/>
<dbReference type="AlphaFoldDB" id="A0A8T2VG20"/>
<dbReference type="SUPFAM" id="SSF100897">
    <property type="entry name" value="Plant proteinase inhibitors"/>
    <property type="match status" value="1"/>
</dbReference>
<name>A0A8T2VG20_CERRI</name>
<organism evidence="2 3">
    <name type="scientific">Ceratopteris richardii</name>
    <name type="common">Triangle waterfern</name>
    <dbReference type="NCBI Taxonomy" id="49495"/>
    <lineage>
        <taxon>Eukaryota</taxon>
        <taxon>Viridiplantae</taxon>
        <taxon>Streptophyta</taxon>
        <taxon>Embryophyta</taxon>
        <taxon>Tracheophyta</taxon>
        <taxon>Polypodiopsida</taxon>
        <taxon>Polypodiidae</taxon>
        <taxon>Polypodiales</taxon>
        <taxon>Pteridineae</taxon>
        <taxon>Pteridaceae</taxon>
        <taxon>Parkerioideae</taxon>
        <taxon>Ceratopteris</taxon>
    </lineage>
</organism>
<feature type="chain" id="PRO_5035863072" evidence="1">
    <location>
        <begin position="25"/>
        <end position="79"/>
    </location>
</feature>
<reference evidence="2" key="1">
    <citation type="submission" date="2021-08" db="EMBL/GenBank/DDBJ databases">
        <title>WGS assembly of Ceratopteris richardii.</title>
        <authorList>
            <person name="Marchant D.B."/>
            <person name="Chen G."/>
            <person name="Jenkins J."/>
            <person name="Shu S."/>
            <person name="Leebens-Mack J."/>
            <person name="Grimwood J."/>
            <person name="Schmutz J."/>
            <person name="Soltis P."/>
            <person name="Soltis D."/>
            <person name="Chen Z.-H."/>
        </authorList>
    </citation>
    <scope>NUCLEOTIDE SEQUENCE</scope>
    <source>
        <strain evidence="2">Whitten #5841</strain>
        <tissue evidence="2">Leaf</tissue>
    </source>
</reference>
<accession>A0A8T2VG20</accession>
<evidence type="ECO:0000313" key="2">
    <source>
        <dbReference type="EMBL" id="KAH7444555.1"/>
    </source>
</evidence>
<dbReference type="EMBL" id="CM035407">
    <property type="protein sequence ID" value="KAH7444555.1"/>
    <property type="molecule type" value="Genomic_DNA"/>
</dbReference>
<protein>
    <submittedName>
        <fullName evidence="2">Uncharacterized protein</fullName>
    </submittedName>
</protein>
<comment type="caution">
    <text evidence="2">The sequence shown here is derived from an EMBL/GenBank/DDBJ whole genome shotgun (WGS) entry which is preliminary data.</text>
</comment>
<sequence>MAQKVLLLALLLVVSCAVFEGTQASNVCPLFCYSVHFITCKSARGMKFPAECNCCFFRNSHPHEHKCRLHLTDGTVVKC</sequence>
<dbReference type="Proteomes" id="UP000825935">
    <property type="component" value="Chromosome 2"/>
</dbReference>
<dbReference type="PROSITE" id="PS51257">
    <property type="entry name" value="PROKAR_LIPOPROTEIN"/>
    <property type="match status" value="1"/>
</dbReference>